<comment type="caution">
    <text evidence="2">The sequence shown here is derived from an EMBL/GenBank/DDBJ whole genome shotgun (WGS) entry which is preliminary data.</text>
</comment>
<accession>A0A0F8YYM6</accession>
<protein>
    <submittedName>
        <fullName evidence="2">Uncharacterized protein</fullName>
    </submittedName>
</protein>
<name>A0A0F8YYM6_9ZZZZ</name>
<evidence type="ECO:0000256" key="1">
    <source>
        <dbReference type="SAM" id="Phobius"/>
    </source>
</evidence>
<dbReference type="AlphaFoldDB" id="A0A0F8YYM6"/>
<dbReference type="EMBL" id="LAZR01066671">
    <property type="protein sequence ID" value="KKK53111.1"/>
    <property type="molecule type" value="Genomic_DNA"/>
</dbReference>
<proteinExistence type="predicted"/>
<feature type="transmembrane region" description="Helical" evidence="1">
    <location>
        <begin position="16"/>
        <end position="37"/>
    </location>
</feature>
<keyword evidence="1" id="KW-0812">Transmembrane</keyword>
<keyword evidence="1" id="KW-1133">Transmembrane helix</keyword>
<feature type="non-terminal residue" evidence="2">
    <location>
        <position position="205"/>
    </location>
</feature>
<keyword evidence="1" id="KW-0472">Membrane</keyword>
<organism evidence="2">
    <name type="scientific">marine sediment metagenome</name>
    <dbReference type="NCBI Taxonomy" id="412755"/>
    <lineage>
        <taxon>unclassified sequences</taxon>
        <taxon>metagenomes</taxon>
        <taxon>ecological metagenomes</taxon>
    </lineage>
</organism>
<reference evidence="2" key="1">
    <citation type="journal article" date="2015" name="Nature">
        <title>Complex archaea that bridge the gap between prokaryotes and eukaryotes.</title>
        <authorList>
            <person name="Spang A."/>
            <person name="Saw J.H."/>
            <person name="Jorgensen S.L."/>
            <person name="Zaremba-Niedzwiedzka K."/>
            <person name="Martijn J."/>
            <person name="Lind A.E."/>
            <person name="van Eijk R."/>
            <person name="Schleper C."/>
            <person name="Guy L."/>
            <person name="Ettema T.J."/>
        </authorList>
    </citation>
    <scope>NUCLEOTIDE SEQUENCE</scope>
</reference>
<gene>
    <name evidence="2" type="ORF">LCGC14_3098070</name>
</gene>
<sequence length="205" mass="24417">MPIISKVGQRSIRVRIVYGAIFLILTIGTVTMLYPFMLMLSGSFKSEADIHRITPWPRYWFNDLILFQKYAESKYNVLLENVEMAWSEYVPAWYKIQKPSEVDPELLEEYLDWRGQCPWWILGNTDGGKMLPINGRKFRELMYKRFKDDPYPLDAFEKQMGIPLLTWSDLWPPTQDVFRYPPQRTEFMGAFLEFAKKQPIRNRVI</sequence>
<evidence type="ECO:0000313" key="2">
    <source>
        <dbReference type="EMBL" id="KKK53111.1"/>
    </source>
</evidence>